<dbReference type="GeneID" id="9470321"/>
<evidence type="ECO:0000313" key="1">
    <source>
        <dbReference type="EMBL" id="EEY55723.1"/>
    </source>
</evidence>
<proteinExistence type="predicted"/>
<dbReference type="AlphaFoldDB" id="D0NCK8"/>
<dbReference type="HOGENOM" id="CLU_2459577_0_0_1"/>
<protein>
    <submittedName>
        <fullName evidence="1">Uncharacterized protein</fullName>
    </submittedName>
</protein>
<reference evidence="2" key="1">
    <citation type="journal article" date="2009" name="Nature">
        <title>Genome sequence and analysis of the Irish potato famine pathogen Phytophthora infestans.</title>
        <authorList>
            <consortium name="The Broad Institute Genome Sequencing Platform"/>
            <person name="Haas B.J."/>
            <person name="Kamoun S."/>
            <person name="Zody M.C."/>
            <person name="Jiang R.H."/>
            <person name="Handsaker R.E."/>
            <person name="Cano L.M."/>
            <person name="Grabherr M."/>
            <person name="Kodira C.D."/>
            <person name="Raffaele S."/>
            <person name="Torto-Alalibo T."/>
            <person name="Bozkurt T.O."/>
            <person name="Ah-Fong A.M."/>
            <person name="Alvarado L."/>
            <person name="Anderson V.L."/>
            <person name="Armstrong M.R."/>
            <person name="Avrova A."/>
            <person name="Baxter L."/>
            <person name="Beynon J."/>
            <person name="Boevink P.C."/>
            <person name="Bollmann S.R."/>
            <person name="Bos J.I."/>
            <person name="Bulone V."/>
            <person name="Cai G."/>
            <person name="Cakir C."/>
            <person name="Carrington J.C."/>
            <person name="Chawner M."/>
            <person name="Conti L."/>
            <person name="Costanzo S."/>
            <person name="Ewan R."/>
            <person name="Fahlgren N."/>
            <person name="Fischbach M.A."/>
            <person name="Fugelstad J."/>
            <person name="Gilroy E.M."/>
            <person name="Gnerre S."/>
            <person name="Green P.J."/>
            <person name="Grenville-Briggs L.J."/>
            <person name="Griffith J."/>
            <person name="Grunwald N.J."/>
            <person name="Horn K."/>
            <person name="Horner N.R."/>
            <person name="Hu C.H."/>
            <person name="Huitema E."/>
            <person name="Jeong D.H."/>
            <person name="Jones A.M."/>
            <person name="Jones J.D."/>
            <person name="Jones R.W."/>
            <person name="Karlsson E.K."/>
            <person name="Kunjeti S.G."/>
            <person name="Lamour K."/>
            <person name="Liu Z."/>
            <person name="Ma L."/>
            <person name="Maclean D."/>
            <person name="Chibucos M.C."/>
            <person name="McDonald H."/>
            <person name="McWalters J."/>
            <person name="Meijer H.J."/>
            <person name="Morgan W."/>
            <person name="Morris P.F."/>
            <person name="Munro C.A."/>
            <person name="O'Neill K."/>
            <person name="Ospina-Giraldo M."/>
            <person name="Pinzon A."/>
            <person name="Pritchard L."/>
            <person name="Ramsahoye B."/>
            <person name="Ren Q."/>
            <person name="Restrepo S."/>
            <person name="Roy S."/>
            <person name="Sadanandom A."/>
            <person name="Savidor A."/>
            <person name="Schornack S."/>
            <person name="Schwartz D.C."/>
            <person name="Schumann U.D."/>
            <person name="Schwessinger B."/>
            <person name="Seyer L."/>
            <person name="Sharpe T."/>
            <person name="Silvar C."/>
            <person name="Song J."/>
            <person name="Studholme D.J."/>
            <person name="Sykes S."/>
            <person name="Thines M."/>
            <person name="van de Vondervoort P.J."/>
            <person name="Phuntumart V."/>
            <person name="Wawra S."/>
            <person name="Weide R."/>
            <person name="Win J."/>
            <person name="Young C."/>
            <person name="Zhou S."/>
            <person name="Fry W."/>
            <person name="Meyers B.C."/>
            <person name="van West P."/>
            <person name="Ristaino J."/>
            <person name="Govers F."/>
            <person name="Birch P.R."/>
            <person name="Whisson S.C."/>
            <person name="Judelson H.S."/>
            <person name="Nusbaum C."/>
        </authorList>
    </citation>
    <scope>NUCLEOTIDE SEQUENCE [LARGE SCALE GENOMIC DNA]</scope>
    <source>
        <strain evidence="2">T30-4</strain>
    </source>
</reference>
<organism evidence="1 2">
    <name type="scientific">Phytophthora infestans (strain T30-4)</name>
    <name type="common">Potato late blight agent</name>
    <dbReference type="NCBI Taxonomy" id="403677"/>
    <lineage>
        <taxon>Eukaryota</taxon>
        <taxon>Sar</taxon>
        <taxon>Stramenopiles</taxon>
        <taxon>Oomycota</taxon>
        <taxon>Peronosporomycetes</taxon>
        <taxon>Peronosporales</taxon>
        <taxon>Peronosporaceae</taxon>
        <taxon>Phytophthora</taxon>
    </lineage>
</organism>
<dbReference type="EMBL" id="DS028132">
    <property type="protein sequence ID" value="EEY55723.1"/>
    <property type="molecule type" value="Genomic_DNA"/>
</dbReference>
<dbReference type="RefSeq" id="XP_002903299.1">
    <property type="nucleotide sequence ID" value="XM_002903253.1"/>
</dbReference>
<dbReference type="Proteomes" id="UP000006643">
    <property type="component" value="Unassembled WGS sequence"/>
</dbReference>
<keyword evidence="2" id="KW-1185">Reference proteome</keyword>
<dbReference type="KEGG" id="pif:PITG_09690"/>
<dbReference type="InParanoid" id="D0NCK8"/>
<gene>
    <name evidence="1" type="ORF">PITG_09690</name>
</gene>
<accession>D0NCK8</accession>
<evidence type="ECO:0000313" key="2">
    <source>
        <dbReference type="Proteomes" id="UP000006643"/>
    </source>
</evidence>
<name>D0NCK8_PHYIT</name>
<sequence>MMSPRIEVITYYGPNGKDLVHPQLSHSVVRTVFLSVHFAIGWLLCNAATQKGDHDFQEAEAVKQRKSACGICAVDKYRESVSTGTLNPC</sequence>
<dbReference type="VEuPathDB" id="FungiDB:PITG_09690"/>